<evidence type="ECO:0000256" key="6">
    <source>
        <dbReference type="ARBA" id="ARBA00023136"/>
    </source>
</evidence>
<evidence type="ECO:0000256" key="7">
    <source>
        <dbReference type="ARBA" id="ARBA00054315"/>
    </source>
</evidence>
<dbReference type="NCBIfam" id="TIGR00815">
    <property type="entry name" value="sulP"/>
    <property type="match status" value="1"/>
</dbReference>
<dbReference type="GO" id="GO:1902434">
    <property type="term" value="P:sulfate import across plasma membrane"/>
    <property type="evidence" value="ECO:0007669"/>
    <property type="project" value="UniProtKB-ARBA"/>
</dbReference>
<evidence type="ECO:0000256" key="9">
    <source>
        <dbReference type="SAM" id="Phobius"/>
    </source>
</evidence>
<dbReference type="PROSITE" id="PS50801">
    <property type="entry name" value="STAS"/>
    <property type="match status" value="1"/>
</dbReference>
<keyword evidence="3" id="KW-0813">Transport</keyword>
<dbReference type="SUPFAM" id="SSF52091">
    <property type="entry name" value="SpoIIaa-like"/>
    <property type="match status" value="1"/>
</dbReference>
<feature type="transmembrane region" description="Helical" evidence="9">
    <location>
        <begin position="58"/>
        <end position="80"/>
    </location>
</feature>
<feature type="transmembrane region" description="Helical" evidence="9">
    <location>
        <begin position="312"/>
        <end position="334"/>
    </location>
</feature>
<feature type="transmembrane region" description="Helical" evidence="9">
    <location>
        <begin position="437"/>
        <end position="458"/>
    </location>
</feature>
<dbReference type="InterPro" id="IPR018045">
    <property type="entry name" value="S04_transporter_CS"/>
</dbReference>
<feature type="domain" description="STAS" evidence="10">
    <location>
        <begin position="527"/>
        <end position="655"/>
    </location>
</feature>
<dbReference type="PANTHER" id="PTHR11814">
    <property type="entry name" value="SULFATE TRANSPORTER"/>
    <property type="match status" value="1"/>
</dbReference>
<proteinExistence type="inferred from homology"/>
<sequence length="778" mass="85123">MTSTPRTLTDVPPPAYYLDEEASARQWFKSHTNNFSSRAKAYLISLFPVLQWISRYNFTWALGDLIAGLTVGAVVVPQGMSYAKIATLDPQYGLYSSFIGVFLYCFFATSKDVTIGPVAVMSLETAKVIGDVMEHTDKYSAPVIATALALLCGAISLGIGLLRLGFIIEFIPAPAVAGFMTGSAINIIAGQVPSVMGTSKLFNTRDSTYKVIINTLKHLPDTKHDAIFGLISLFFLYAIRFALNWGSARYPKYRRWCFGGLVLRNAVLIVFATLISWLICRNYDEKDFPIAIIKTVPRGFSHVGSPFIDAELAGYIAPKLPVSVIILVLEHIAISKSFGRANDYKINPDQELIAIGASNMIGTLFQAYPATGSFSRSAIKSKSGVRTPLAGVVTGAVVVMALYALTDAFYWIPNAALAALIIHAVGDLIVSPKQALTFWKIQPLECLIFLAAVIVSIFSTIENGIYTAVGASVALLLFRIARPRGTFLGRVTLTSDDDAKYQRNVYVPLREDNTPQHPTLKVEPPPPGVLIYRLEESFTYPNASVVTDRIVDHATKYTKRGKPNVYARKGDRPWNDPGPKKGDIPFEDDMRAVLRAVCLDFSSVSHLDTTAVQALVDTRKQLSKYADRSVEFHFANILSPWIKRALIAAGFGDVVTQRIKEVASAVPQPDARTAREADEEEISQIVDVGSSSGTSYSQLGVEMNDLEKSGGVETNEKGRSRGSVGGTSSQRTSEDGSVVIVRYPFFHIDLDDAVYAASREYNGILKTSLAREKQGKRL</sequence>
<reference evidence="11 12" key="1">
    <citation type="journal article" date="2011" name="J. Gen. Appl. Microbiol.">
        <title>Draft genome sequencing of the enigmatic yeast Saitoella complicata.</title>
        <authorList>
            <person name="Nishida H."/>
            <person name="Hamamoto M."/>
            <person name="Sugiyama J."/>
        </authorList>
    </citation>
    <scope>NUCLEOTIDE SEQUENCE [LARGE SCALE GENOMIC DNA]</scope>
    <source>
        <strain evidence="11 12">NRRL Y-17804</strain>
    </source>
</reference>
<evidence type="ECO:0000256" key="8">
    <source>
        <dbReference type="SAM" id="MobiDB-lite"/>
    </source>
</evidence>
<feature type="transmembrane region" description="Helical" evidence="9">
    <location>
        <begin position="411"/>
        <end position="430"/>
    </location>
</feature>
<dbReference type="AlphaFoldDB" id="A0A0E9NJS7"/>
<feature type="compositionally biased region" description="Basic and acidic residues" evidence="8">
    <location>
        <begin position="707"/>
        <end position="719"/>
    </location>
</feature>
<evidence type="ECO:0000256" key="4">
    <source>
        <dbReference type="ARBA" id="ARBA00022692"/>
    </source>
</evidence>
<protein>
    <recommendedName>
        <fullName evidence="10">STAS domain-containing protein</fullName>
    </recommendedName>
</protein>
<feature type="transmembrane region" description="Helical" evidence="9">
    <location>
        <begin position="139"/>
        <end position="159"/>
    </location>
</feature>
<feature type="transmembrane region" description="Helical" evidence="9">
    <location>
        <begin position="92"/>
        <end position="109"/>
    </location>
</feature>
<dbReference type="InterPro" id="IPR036513">
    <property type="entry name" value="STAS_dom_sf"/>
</dbReference>
<keyword evidence="5 9" id="KW-1133">Transmembrane helix</keyword>
<feature type="region of interest" description="Disordered" evidence="8">
    <location>
        <begin position="707"/>
        <end position="733"/>
    </location>
</feature>
<comment type="similarity">
    <text evidence="2">Belongs to the SLC26A/SulP transporter (TC 2.A.53) family.</text>
</comment>
<dbReference type="GO" id="GO:0016020">
    <property type="term" value="C:membrane"/>
    <property type="evidence" value="ECO:0007669"/>
    <property type="project" value="UniProtKB-SubCell"/>
</dbReference>
<comment type="subcellular location">
    <subcellularLocation>
        <location evidence="1">Membrane</location>
        <topology evidence="1">Multi-pass membrane protein</topology>
    </subcellularLocation>
</comment>
<dbReference type="Gene3D" id="3.30.750.24">
    <property type="entry name" value="STAS domain"/>
    <property type="match status" value="1"/>
</dbReference>
<keyword evidence="6 9" id="KW-0472">Membrane</keyword>
<dbReference type="OMA" id="WVMTFIF"/>
<dbReference type="CDD" id="cd07042">
    <property type="entry name" value="STAS_SulP_like_sulfate_transporter"/>
    <property type="match status" value="1"/>
</dbReference>
<dbReference type="PROSITE" id="PS01130">
    <property type="entry name" value="SLC26A"/>
    <property type="match status" value="1"/>
</dbReference>
<feature type="transmembrane region" description="Helical" evidence="9">
    <location>
        <begin position="166"/>
        <end position="189"/>
    </location>
</feature>
<dbReference type="Proteomes" id="UP000033140">
    <property type="component" value="Unassembled WGS sequence"/>
</dbReference>
<dbReference type="EMBL" id="BACD03000029">
    <property type="protein sequence ID" value="GAO50099.1"/>
    <property type="molecule type" value="Genomic_DNA"/>
</dbReference>
<comment type="function">
    <text evidence="7">High affinity uptake of sulfate into the cell.</text>
</comment>
<evidence type="ECO:0000313" key="11">
    <source>
        <dbReference type="EMBL" id="GAO50099.1"/>
    </source>
</evidence>
<reference evidence="11 12" key="2">
    <citation type="journal article" date="2014" name="J. Gen. Appl. Microbiol.">
        <title>The early diverging ascomycetous budding yeast Saitoella complicata has three histone deacetylases belonging to the Clr6, Hos2, and Rpd3 lineages.</title>
        <authorList>
            <person name="Nishida H."/>
            <person name="Matsumoto T."/>
            <person name="Kondo S."/>
            <person name="Hamamoto M."/>
            <person name="Yoshikawa H."/>
        </authorList>
    </citation>
    <scope>NUCLEOTIDE SEQUENCE [LARGE SCALE GENOMIC DNA]</scope>
    <source>
        <strain evidence="11 12">NRRL Y-17804</strain>
    </source>
</reference>
<dbReference type="Pfam" id="PF01740">
    <property type="entry name" value="STAS"/>
    <property type="match status" value="1"/>
</dbReference>
<reference evidence="11 12" key="3">
    <citation type="journal article" date="2015" name="Genome Announc.">
        <title>Draft Genome Sequence of the Archiascomycetous Yeast Saitoella complicata.</title>
        <authorList>
            <person name="Yamauchi K."/>
            <person name="Kondo S."/>
            <person name="Hamamoto M."/>
            <person name="Takahashi Y."/>
            <person name="Ogura Y."/>
            <person name="Hayashi T."/>
            <person name="Nishida H."/>
        </authorList>
    </citation>
    <scope>NUCLEOTIDE SEQUENCE [LARGE SCALE GENOMIC DNA]</scope>
    <source>
        <strain evidence="11 12">NRRL Y-17804</strain>
    </source>
</reference>
<dbReference type="FunFam" id="3.30.750.24:FF:000046">
    <property type="entry name" value="Solute carrier family 26 (Sodium-independent sulfate anion transporter), member 11"/>
    <property type="match status" value="1"/>
</dbReference>
<dbReference type="InterPro" id="IPR011547">
    <property type="entry name" value="SLC26A/SulP_dom"/>
</dbReference>
<dbReference type="InterPro" id="IPR001902">
    <property type="entry name" value="SLC26A/SulP_fam"/>
</dbReference>
<name>A0A0E9NJS7_SAICN</name>
<evidence type="ECO:0000256" key="2">
    <source>
        <dbReference type="ARBA" id="ARBA00008692"/>
    </source>
</evidence>
<keyword evidence="12" id="KW-1185">Reference proteome</keyword>
<dbReference type="Pfam" id="PF00916">
    <property type="entry name" value="Sulfate_transp"/>
    <property type="match status" value="1"/>
</dbReference>
<dbReference type="InterPro" id="IPR002645">
    <property type="entry name" value="STAS_dom"/>
</dbReference>
<evidence type="ECO:0000313" key="12">
    <source>
        <dbReference type="Proteomes" id="UP000033140"/>
    </source>
</evidence>
<keyword evidence="4 9" id="KW-0812">Transmembrane</keyword>
<evidence type="ECO:0000256" key="1">
    <source>
        <dbReference type="ARBA" id="ARBA00004141"/>
    </source>
</evidence>
<organism evidence="11 12">
    <name type="scientific">Saitoella complicata (strain BCRC 22490 / CBS 7301 / JCM 7358 / NBRC 10748 / NRRL Y-17804)</name>
    <dbReference type="NCBI Taxonomy" id="698492"/>
    <lineage>
        <taxon>Eukaryota</taxon>
        <taxon>Fungi</taxon>
        <taxon>Dikarya</taxon>
        <taxon>Ascomycota</taxon>
        <taxon>Taphrinomycotina</taxon>
        <taxon>Taphrinomycotina incertae sedis</taxon>
        <taxon>Saitoella</taxon>
    </lineage>
</organism>
<evidence type="ECO:0000256" key="5">
    <source>
        <dbReference type="ARBA" id="ARBA00022989"/>
    </source>
</evidence>
<dbReference type="GO" id="GO:0008271">
    <property type="term" value="F:secondary active sulfate transmembrane transporter activity"/>
    <property type="evidence" value="ECO:0007669"/>
    <property type="project" value="InterPro"/>
</dbReference>
<evidence type="ECO:0000256" key="3">
    <source>
        <dbReference type="ARBA" id="ARBA00022448"/>
    </source>
</evidence>
<feature type="transmembrane region" description="Helical" evidence="9">
    <location>
        <begin position="385"/>
        <end position="405"/>
    </location>
</feature>
<feature type="transmembrane region" description="Helical" evidence="9">
    <location>
        <begin position="226"/>
        <end position="243"/>
    </location>
</feature>
<comment type="caution">
    <text evidence="11">The sequence shown here is derived from an EMBL/GenBank/DDBJ whole genome shotgun (WGS) entry which is preliminary data.</text>
</comment>
<dbReference type="STRING" id="698492.A0A0E9NJS7"/>
<gene>
    <name evidence="11" type="ORF">G7K_4234-t1</name>
</gene>
<evidence type="ECO:0000259" key="10">
    <source>
        <dbReference type="PROSITE" id="PS50801"/>
    </source>
</evidence>
<feature type="transmembrane region" description="Helical" evidence="9">
    <location>
        <begin position="255"/>
        <end position="279"/>
    </location>
</feature>
<accession>A0A0E9NJS7</accession>